<proteinExistence type="predicted"/>
<dbReference type="PANTHER" id="PTHR33112">
    <property type="entry name" value="DOMAIN PROTEIN, PUTATIVE-RELATED"/>
    <property type="match status" value="1"/>
</dbReference>
<name>A0ABQ8G4H6_9PEZI</name>
<evidence type="ECO:0000313" key="2">
    <source>
        <dbReference type="Proteomes" id="UP000774617"/>
    </source>
</evidence>
<organism evidence="1 2">
    <name type="scientific">Macrophomina phaseolina</name>
    <dbReference type="NCBI Taxonomy" id="35725"/>
    <lineage>
        <taxon>Eukaryota</taxon>
        <taxon>Fungi</taxon>
        <taxon>Dikarya</taxon>
        <taxon>Ascomycota</taxon>
        <taxon>Pezizomycotina</taxon>
        <taxon>Dothideomycetes</taxon>
        <taxon>Dothideomycetes incertae sedis</taxon>
        <taxon>Botryosphaeriales</taxon>
        <taxon>Botryosphaeriaceae</taxon>
        <taxon>Macrophomina</taxon>
    </lineage>
</organism>
<reference evidence="1 2" key="1">
    <citation type="journal article" date="2021" name="Nat. Commun.">
        <title>Genetic determinants of endophytism in the Arabidopsis root mycobiome.</title>
        <authorList>
            <person name="Mesny F."/>
            <person name="Miyauchi S."/>
            <person name="Thiergart T."/>
            <person name="Pickel B."/>
            <person name="Atanasova L."/>
            <person name="Karlsson M."/>
            <person name="Huettel B."/>
            <person name="Barry K.W."/>
            <person name="Haridas S."/>
            <person name="Chen C."/>
            <person name="Bauer D."/>
            <person name="Andreopoulos W."/>
            <person name="Pangilinan J."/>
            <person name="LaButti K."/>
            <person name="Riley R."/>
            <person name="Lipzen A."/>
            <person name="Clum A."/>
            <person name="Drula E."/>
            <person name="Henrissat B."/>
            <person name="Kohler A."/>
            <person name="Grigoriev I.V."/>
            <person name="Martin F.M."/>
            <person name="Hacquard S."/>
        </authorList>
    </citation>
    <scope>NUCLEOTIDE SEQUENCE [LARGE SCALE GENOMIC DNA]</scope>
    <source>
        <strain evidence="1 2">MPI-SDFR-AT-0080</strain>
    </source>
</reference>
<comment type="caution">
    <text evidence="1">The sequence shown here is derived from an EMBL/GenBank/DDBJ whole genome shotgun (WGS) entry which is preliminary data.</text>
</comment>
<dbReference type="PANTHER" id="PTHR33112:SF16">
    <property type="entry name" value="HETEROKARYON INCOMPATIBILITY DOMAIN-CONTAINING PROTEIN"/>
    <property type="match status" value="1"/>
</dbReference>
<gene>
    <name evidence="1" type="ORF">B0J12DRAFT_181218</name>
</gene>
<evidence type="ECO:0000313" key="1">
    <source>
        <dbReference type="EMBL" id="KAH7044534.1"/>
    </source>
</evidence>
<protein>
    <recommendedName>
        <fullName evidence="3">Heterokaryon incompatibility domain-containing protein</fullName>
    </recommendedName>
</protein>
<sequence>MQDVYLNCHLNISILHAKGPSKGAFARRNPHTIRRCDVSWAPDRVDEQTWTVLNCRTDSFVAINLPTLASRAWVVQERLLAPRTVHFSHDRIFWECRGEFLRSETFPSGLEALSPFSMPALFPFKMPLPKQAAQVSTEKGLPSNWPLREIESWHQILEHYTWADLSRPDKDRLVAIAGVAKRFGAFFGDNYCAGLFRSHLPQDLLWRSWGYRPLEQSPRSSRQGIYRGPSWSWASLDGEIQFPKPGAERNTCSVQTTVESTQILGVDEQNIYGQVIRAQITLCGVIRPCHVTRIVEERCPFAFTGKLMSGASFYKGHNLRQTPKRRRLSNSIFLNVHLDNLDWPLSSQDMMAFPILHYSS</sequence>
<evidence type="ECO:0008006" key="3">
    <source>
        <dbReference type="Google" id="ProtNLM"/>
    </source>
</evidence>
<keyword evidence="2" id="KW-1185">Reference proteome</keyword>
<dbReference type="Proteomes" id="UP000774617">
    <property type="component" value="Unassembled WGS sequence"/>
</dbReference>
<accession>A0ABQ8G4H6</accession>
<dbReference type="EMBL" id="JAGTJR010000020">
    <property type="protein sequence ID" value="KAH7044534.1"/>
    <property type="molecule type" value="Genomic_DNA"/>
</dbReference>